<name>A0A2G8JIE5_STIJA</name>
<evidence type="ECO:0000256" key="4">
    <source>
        <dbReference type="SAM" id="MobiDB-lite"/>
    </source>
</evidence>
<dbReference type="SUPFAM" id="SSF52490">
    <property type="entry name" value="Tubulin nucleotide-binding domain-like"/>
    <property type="match status" value="1"/>
</dbReference>
<dbReference type="AlphaFoldDB" id="A0A2G8JIE5"/>
<feature type="domain" description="Misato Segment II tubulin-like" evidence="5">
    <location>
        <begin position="11"/>
        <end position="72"/>
    </location>
</feature>
<comment type="caution">
    <text evidence="7">The sequence shown here is derived from an EMBL/GenBank/DDBJ whole genome shotgun (WGS) entry which is preliminary data.</text>
</comment>
<comment type="subcellular location">
    <subcellularLocation>
        <location evidence="1">Mitochondrion</location>
    </subcellularLocation>
</comment>
<evidence type="ECO:0000259" key="6">
    <source>
        <dbReference type="Pfam" id="PF14881"/>
    </source>
</evidence>
<dbReference type="STRING" id="307972.A0A2G8JIE5"/>
<dbReference type="InterPro" id="IPR036525">
    <property type="entry name" value="Tubulin/FtsZ_GTPase_sf"/>
</dbReference>
<feature type="region of interest" description="Disordered" evidence="4">
    <location>
        <begin position="80"/>
        <end position="105"/>
    </location>
</feature>
<organism evidence="7 8">
    <name type="scientific">Stichopus japonicus</name>
    <name type="common">Sea cucumber</name>
    <dbReference type="NCBI Taxonomy" id="307972"/>
    <lineage>
        <taxon>Eukaryota</taxon>
        <taxon>Metazoa</taxon>
        <taxon>Echinodermata</taxon>
        <taxon>Eleutherozoa</taxon>
        <taxon>Echinozoa</taxon>
        <taxon>Holothuroidea</taxon>
        <taxon>Aspidochirotacea</taxon>
        <taxon>Aspidochirotida</taxon>
        <taxon>Stichopodidae</taxon>
        <taxon>Apostichopus</taxon>
    </lineage>
</organism>
<reference evidence="7 8" key="1">
    <citation type="journal article" date="2017" name="PLoS Biol.">
        <title>The sea cucumber genome provides insights into morphological evolution and visceral regeneration.</title>
        <authorList>
            <person name="Zhang X."/>
            <person name="Sun L."/>
            <person name="Yuan J."/>
            <person name="Sun Y."/>
            <person name="Gao Y."/>
            <person name="Zhang L."/>
            <person name="Li S."/>
            <person name="Dai H."/>
            <person name="Hamel J.F."/>
            <person name="Liu C."/>
            <person name="Yu Y."/>
            <person name="Liu S."/>
            <person name="Lin W."/>
            <person name="Guo K."/>
            <person name="Jin S."/>
            <person name="Xu P."/>
            <person name="Storey K.B."/>
            <person name="Huan P."/>
            <person name="Zhang T."/>
            <person name="Zhou Y."/>
            <person name="Zhang J."/>
            <person name="Lin C."/>
            <person name="Li X."/>
            <person name="Xing L."/>
            <person name="Huo D."/>
            <person name="Sun M."/>
            <person name="Wang L."/>
            <person name="Mercier A."/>
            <person name="Li F."/>
            <person name="Yang H."/>
            <person name="Xiang J."/>
        </authorList>
    </citation>
    <scope>NUCLEOTIDE SEQUENCE [LARGE SCALE GENOMIC DNA]</scope>
    <source>
        <strain evidence="7">Shaxun</strain>
        <tissue evidence="7">Muscle</tissue>
    </source>
</reference>
<evidence type="ECO:0000256" key="2">
    <source>
        <dbReference type="ARBA" id="ARBA00008507"/>
    </source>
</evidence>
<keyword evidence="8" id="KW-1185">Reference proteome</keyword>
<gene>
    <name evidence="7" type="ORF">BSL78_27646</name>
</gene>
<dbReference type="Proteomes" id="UP000230750">
    <property type="component" value="Unassembled WGS sequence"/>
</dbReference>
<keyword evidence="3" id="KW-0496">Mitochondrion</keyword>
<dbReference type="PANTHER" id="PTHR13391">
    <property type="entry name" value="MITOCHONDRIAL DISTRIBUTION REGULATOR MISATO"/>
    <property type="match status" value="1"/>
</dbReference>
<dbReference type="Gene3D" id="3.40.50.1440">
    <property type="entry name" value="Tubulin/FtsZ, GTPase domain"/>
    <property type="match status" value="1"/>
</dbReference>
<dbReference type="GO" id="GO:0007005">
    <property type="term" value="P:mitochondrion organization"/>
    <property type="evidence" value="ECO:0007669"/>
    <property type="project" value="InterPro"/>
</dbReference>
<dbReference type="OrthoDB" id="271881at2759"/>
<accession>A0A2G8JIE5</accession>
<evidence type="ECO:0000313" key="7">
    <source>
        <dbReference type="EMBL" id="PIK35526.1"/>
    </source>
</evidence>
<evidence type="ECO:0000259" key="5">
    <source>
        <dbReference type="Pfam" id="PF10644"/>
    </source>
</evidence>
<dbReference type="Pfam" id="PF14881">
    <property type="entry name" value="Tubulin_3"/>
    <property type="match status" value="1"/>
</dbReference>
<dbReference type="Pfam" id="PF10644">
    <property type="entry name" value="Misat_Tub_SegII"/>
    <property type="match status" value="1"/>
</dbReference>
<evidence type="ECO:0000256" key="3">
    <source>
        <dbReference type="ARBA" id="ARBA00023128"/>
    </source>
</evidence>
<dbReference type="EMBL" id="MRZV01001880">
    <property type="protein sequence ID" value="PIK35526.1"/>
    <property type="molecule type" value="Genomic_DNA"/>
</dbReference>
<protein>
    <submittedName>
        <fullName evidence="7">Uncharacterized protein</fullName>
    </submittedName>
</protein>
<dbReference type="PANTHER" id="PTHR13391:SF0">
    <property type="entry name" value="PROTEIN MISATO HOMOLOG 1"/>
    <property type="match status" value="1"/>
</dbReference>
<dbReference type="InterPro" id="IPR019605">
    <property type="entry name" value="Misato_II_tubulin-like"/>
</dbReference>
<dbReference type="GO" id="GO:0005739">
    <property type="term" value="C:mitochondrion"/>
    <property type="evidence" value="ECO:0007669"/>
    <property type="project" value="UniProtKB-SubCell"/>
</dbReference>
<dbReference type="InterPro" id="IPR049942">
    <property type="entry name" value="DML1/Misato"/>
</dbReference>
<feature type="domain" description="DML1/Misato tubulin" evidence="6">
    <location>
        <begin position="114"/>
        <end position="194"/>
    </location>
</feature>
<comment type="similarity">
    <text evidence="2">Belongs to the misato family.</text>
</comment>
<dbReference type="InterPro" id="IPR029209">
    <property type="entry name" value="DML1/Misato_tubulin"/>
</dbReference>
<proteinExistence type="inferred from homology"/>
<evidence type="ECO:0000313" key="8">
    <source>
        <dbReference type="Proteomes" id="UP000230750"/>
    </source>
</evidence>
<sequence length="204" mass="22993">MTGMEVPCIHDGDVTYTPRLIAVDLSGSLNTLRSDGVLYDVEVEQSGITWGGDVTMHKASPPVRNQFLSDLDMSEEGALQNPHIESPDKDLDDASMSSSQSGPSIKDRIYHLDDSVSVWSDFLYGHLHPKSLNIVREFAHQSDTEMFELFPQGKDLFKKRTVSEELEDKLHFFAEECDHLQGFQVLTNFDDGFSAWLLVRRAAR</sequence>
<evidence type="ECO:0000256" key="1">
    <source>
        <dbReference type="ARBA" id="ARBA00004173"/>
    </source>
</evidence>